<protein>
    <recommendedName>
        <fullName evidence="2">ubiquitinyl hydrolase 1</fullName>
        <ecNumber evidence="2">3.4.19.12</ecNumber>
    </recommendedName>
</protein>
<dbReference type="InterPro" id="IPR001394">
    <property type="entry name" value="Peptidase_C19_UCH"/>
</dbReference>
<dbReference type="InterPro" id="IPR018200">
    <property type="entry name" value="USP_CS"/>
</dbReference>
<evidence type="ECO:0000256" key="4">
    <source>
        <dbReference type="ARBA" id="ARBA00022786"/>
    </source>
</evidence>
<evidence type="ECO:0000256" key="5">
    <source>
        <dbReference type="ARBA" id="ARBA00022801"/>
    </source>
</evidence>
<dbReference type="eggNOG" id="KOG1863">
    <property type="taxonomic scope" value="Eukaryota"/>
</dbReference>
<organism evidence="10">
    <name type="scientific">Chaetomium thermophilum (strain DSM 1495 / CBS 144.50 / IMI 039719)</name>
    <name type="common">Thermochaetoides thermophila</name>
    <dbReference type="NCBI Taxonomy" id="759272"/>
    <lineage>
        <taxon>Eukaryota</taxon>
        <taxon>Fungi</taxon>
        <taxon>Dikarya</taxon>
        <taxon>Ascomycota</taxon>
        <taxon>Pezizomycotina</taxon>
        <taxon>Sordariomycetes</taxon>
        <taxon>Sordariomycetidae</taxon>
        <taxon>Sordariales</taxon>
        <taxon>Chaetomiaceae</taxon>
        <taxon>Thermochaetoides</taxon>
    </lineage>
</organism>
<dbReference type="Pfam" id="PF00443">
    <property type="entry name" value="UCH"/>
    <property type="match status" value="1"/>
</dbReference>
<name>G0S2B2_CHATD</name>
<dbReference type="GO" id="GO:0070628">
    <property type="term" value="F:proteasome binding"/>
    <property type="evidence" value="ECO:0007669"/>
    <property type="project" value="TreeGrafter"/>
</dbReference>
<dbReference type="EMBL" id="GL988040">
    <property type="protein sequence ID" value="EGS22145.1"/>
    <property type="molecule type" value="Genomic_DNA"/>
</dbReference>
<gene>
    <name evidence="9" type="ORF">CTHT_0016620</name>
</gene>
<dbReference type="GO" id="GO:0043161">
    <property type="term" value="P:proteasome-mediated ubiquitin-dependent protein catabolic process"/>
    <property type="evidence" value="ECO:0007669"/>
    <property type="project" value="InterPro"/>
</dbReference>
<feature type="region of interest" description="Disordered" evidence="7">
    <location>
        <begin position="574"/>
        <end position="600"/>
    </location>
</feature>
<comment type="catalytic activity">
    <reaction evidence="1">
        <text>Thiol-dependent hydrolysis of ester, thioester, amide, peptide and isopeptide bonds formed by the C-terminal Gly of ubiquitin (a 76-residue protein attached to proteins as an intracellular targeting signal).</text>
        <dbReference type="EC" id="3.4.19.12"/>
    </reaction>
</comment>
<dbReference type="PROSITE" id="PS50235">
    <property type="entry name" value="USP_3"/>
    <property type="match status" value="1"/>
</dbReference>
<dbReference type="OMA" id="MDIGDAY"/>
<evidence type="ECO:0000256" key="7">
    <source>
        <dbReference type="SAM" id="MobiDB-lite"/>
    </source>
</evidence>
<keyword evidence="4" id="KW-0833">Ubl conjugation pathway</keyword>
<accession>G0S2B2</accession>
<evidence type="ECO:0000256" key="1">
    <source>
        <dbReference type="ARBA" id="ARBA00000707"/>
    </source>
</evidence>
<dbReference type="PROSITE" id="PS00973">
    <property type="entry name" value="USP_2"/>
    <property type="match status" value="1"/>
</dbReference>
<dbReference type="Proteomes" id="UP000008066">
    <property type="component" value="Unassembled WGS sequence"/>
</dbReference>
<dbReference type="HOGENOM" id="CLU_003155_0_1_1"/>
<sequence length="1291" mass="145285">MMTSLNHMYSNPLWSSRLSHLHRPSEVSSQISIPLQQKLTKYLGGRLAARFLQDLFSGRLPESRFDGRRLDCPSRQAFPRYTNAGTDHELVFIPSQSFDAPYGPGRGEKSVVSCMCKYCRYHYVFHIFPGGDEQERPEHLEHHFRDGDSEWYPTPDVDSSPAAKFYPIEGRFRFFCTMCSLQIALEITLPRLKPEWVQMIMDENRMKENLRKAKEEDPDRFSFPPEKEALLTSSSFMTLNQYLRNIVEDDTRRISRRNKTFQIQFGEACEFLFRYLEFEDGTDNNGDACWIQPRLTPQEGKTPLGSPRAFYEDVRSEVQSILGEKPPGEGQPVVKPWLAREQLEKVLRCGSTARLANQIPLEPNEEENLRILGAPERIEDSLLEFAYCRQIETDPEHASDYLRALGDLAGCRSVDLQMFVFEQQELLSKRQNERVTAALDAGPTESAYAHFNLSSDCPEPASYFINVYRTYREQSPAQLSAHRLALLQIGKDRNNQEILNEVYSTKMDLSEACQLLRVSSEWPMDSIAAQAQSVSSDVDFDLLLMALEAISKSRPQDDPNRPAFESVLTELRSTRYPQSPGGPATQSGNHLSQASGSRNAEAPPVVDYQLPVGLANLRNTCYLNSMLQYFYSVNAVRDLALKSDLRELEPTEESMKELLRSINTEQQKLETGRAFVGHEFTRELSTLFRELDRSRESSVTPRQRLANAALLRPEKLRQRSAEPKDTPGSSNGEAPPLPPRTGAPLISNLPAAPMEIDQSDSVSTHSSLTLIGDASSGTVTVDVNLENGKETVVQGNQAPADKLPSDYAMEASSERPSEGEAQTSKLTVEELAAELDKPNVGSDQMDVDEVMGNAIDHLRAAFKVSRIGQSDNIPDPIEQAFFSTFIDNRKKIGEADWNRSSRTDRWVTAYPAPSGSRDLYEALANSFDLERMSDDLLSFTTIEHPAPHFHICIQRADGVRKNSNPIIIPETLYLDRFMHTADTNSPIFQARKRRWDIRTRLAELDKSPGKAANNANARAQTTGRSSPAEQEFTDEEIDDFILVTSPKTSAPADGSLSAQLSHGQALDNSEIERLLAKYGPIETPSTQPAAHDQPQMRQGASAQERAQSPNADSDSVSIPPAELTGFWEMFIEEEQIEQARLLAERDNFFKDSQSVAYRLHAVICHAGSASAGHYWVWIHDFEQDVWRKYNDTTVSVHPASFVFDQLSTKGEPYYLAYVRADKVNELVSIPRRRPPTPPPVPPRAKSPVDVPMVDVDGERSEVQNGEVIKVEFKENVEEEKDKDTVIIPDLA</sequence>
<dbReference type="InterPro" id="IPR044635">
    <property type="entry name" value="UBP14-like"/>
</dbReference>
<dbReference type="OrthoDB" id="2420415at2759"/>
<reference evidence="9 10" key="1">
    <citation type="journal article" date="2011" name="Cell">
        <title>Insight into structure and assembly of the nuclear pore complex by utilizing the genome of a eukaryotic thermophile.</title>
        <authorList>
            <person name="Amlacher S."/>
            <person name="Sarges P."/>
            <person name="Flemming D."/>
            <person name="van Noort V."/>
            <person name="Kunze R."/>
            <person name="Devos D.P."/>
            <person name="Arumugam M."/>
            <person name="Bork P."/>
            <person name="Hurt E."/>
        </authorList>
    </citation>
    <scope>NUCLEOTIDE SEQUENCE [LARGE SCALE GENOMIC DNA]</scope>
    <source>
        <strain evidence="10">DSM 1495 / CBS 144.50 / IMI 039719</strain>
    </source>
</reference>
<keyword evidence="5 9" id="KW-0378">Hydrolase</keyword>
<dbReference type="STRING" id="759272.G0S2B2"/>
<dbReference type="Pfam" id="PF13446">
    <property type="entry name" value="RPT"/>
    <property type="match status" value="1"/>
</dbReference>
<dbReference type="GO" id="GO:0016579">
    <property type="term" value="P:protein deubiquitination"/>
    <property type="evidence" value="ECO:0007669"/>
    <property type="project" value="InterPro"/>
</dbReference>
<feature type="compositionally biased region" description="Pro residues" evidence="7">
    <location>
        <begin position="1235"/>
        <end position="1244"/>
    </location>
</feature>
<feature type="region of interest" description="Disordered" evidence="7">
    <location>
        <begin position="794"/>
        <end position="824"/>
    </location>
</feature>
<feature type="region of interest" description="Disordered" evidence="7">
    <location>
        <begin position="1006"/>
        <end position="1032"/>
    </location>
</feature>
<dbReference type="GO" id="GO:0004843">
    <property type="term" value="F:cysteine-type deubiquitinase activity"/>
    <property type="evidence" value="ECO:0007669"/>
    <property type="project" value="UniProtKB-EC"/>
</dbReference>
<proteinExistence type="predicted"/>
<keyword evidence="3" id="KW-0645">Protease</keyword>
<feature type="compositionally biased region" description="Polar residues" evidence="7">
    <location>
        <begin position="584"/>
        <end position="598"/>
    </location>
</feature>
<evidence type="ECO:0000256" key="3">
    <source>
        <dbReference type="ARBA" id="ARBA00022670"/>
    </source>
</evidence>
<keyword evidence="10" id="KW-1185">Reference proteome</keyword>
<keyword evidence="6" id="KW-0788">Thiol protease</keyword>
<feature type="region of interest" description="Disordered" evidence="7">
    <location>
        <begin position="1081"/>
        <end position="1119"/>
    </location>
</feature>
<evidence type="ECO:0000313" key="10">
    <source>
        <dbReference type="Proteomes" id="UP000008066"/>
    </source>
</evidence>
<dbReference type="PANTHER" id="PTHR43982:SF6">
    <property type="entry name" value="UBIQUITIN CARBOXYL-TERMINAL HYDROLASE 2-RELATED"/>
    <property type="match status" value="1"/>
</dbReference>
<feature type="domain" description="USP" evidence="8">
    <location>
        <begin position="612"/>
        <end position="1220"/>
    </location>
</feature>
<feature type="region of interest" description="Disordered" evidence="7">
    <location>
        <begin position="1230"/>
        <end position="1251"/>
    </location>
</feature>
<evidence type="ECO:0000313" key="9">
    <source>
        <dbReference type="EMBL" id="EGS22145.1"/>
    </source>
</evidence>
<dbReference type="RefSeq" id="XP_006692164.1">
    <property type="nucleotide sequence ID" value="XM_006692101.1"/>
</dbReference>
<evidence type="ECO:0000256" key="2">
    <source>
        <dbReference type="ARBA" id="ARBA00012759"/>
    </source>
</evidence>
<feature type="compositionally biased region" description="Basic and acidic residues" evidence="7">
    <location>
        <begin position="712"/>
        <end position="725"/>
    </location>
</feature>
<feature type="compositionally biased region" description="Polar residues" evidence="7">
    <location>
        <begin position="1095"/>
        <end position="1116"/>
    </location>
</feature>
<dbReference type="SUPFAM" id="SSF54001">
    <property type="entry name" value="Cysteine proteinases"/>
    <property type="match status" value="1"/>
</dbReference>
<dbReference type="GO" id="GO:0061136">
    <property type="term" value="P:regulation of proteasomal protein catabolic process"/>
    <property type="evidence" value="ECO:0007669"/>
    <property type="project" value="TreeGrafter"/>
</dbReference>
<evidence type="ECO:0000259" key="8">
    <source>
        <dbReference type="PROSITE" id="PS50235"/>
    </source>
</evidence>
<dbReference type="Gene3D" id="3.90.70.10">
    <property type="entry name" value="Cysteine proteinases"/>
    <property type="match status" value="2"/>
</dbReference>
<dbReference type="PANTHER" id="PTHR43982">
    <property type="entry name" value="UBIQUITIN CARBOXYL-TERMINAL HYDROLASE"/>
    <property type="match status" value="1"/>
</dbReference>
<feature type="region of interest" description="Disordered" evidence="7">
    <location>
        <begin position="691"/>
        <end position="744"/>
    </location>
</feature>
<evidence type="ECO:0000256" key="6">
    <source>
        <dbReference type="ARBA" id="ARBA00022807"/>
    </source>
</evidence>
<dbReference type="InterPro" id="IPR028889">
    <property type="entry name" value="USP"/>
</dbReference>
<dbReference type="EC" id="3.4.19.12" evidence="2"/>
<dbReference type="InterPro" id="IPR025305">
    <property type="entry name" value="UCH_repeat_domain"/>
</dbReference>
<dbReference type="KEGG" id="cthr:CTHT_0016620"/>
<dbReference type="GeneID" id="18255700"/>
<dbReference type="InterPro" id="IPR038765">
    <property type="entry name" value="Papain-like_cys_pep_sf"/>
</dbReference>